<evidence type="ECO:0000256" key="1">
    <source>
        <dbReference type="SAM" id="MobiDB-lite"/>
    </source>
</evidence>
<dbReference type="EMBL" id="BKCJ010000168">
    <property type="protein sequence ID" value="GEU30568.1"/>
    <property type="molecule type" value="Genomic_DNA"/>
</dbReference>
<gene>
    <name evidence="3" type="ORF">Tci_002546</name>
</gene>
<feature type="region of interest" description="Disordered" evidence="1">
    <location>
        <begin position="420"/>
        <end position="480"/>
    </location>
</feature>
<reference evidence="3" key="1">
    <citation type="journal article" date="2019" name="Sci. Rep.">
        <title>Draft genome of Tanacetum cinerariifolium, the natural source of mosquito coil.</title>
        <authorList>
            <person name="Yamashiro T."/>
            <person name="Shiraishi A."/>
            <person name="Satake H."/>
            <person name="Nakayama K."/>
        </authorList>
    </citation>
    <scope>NUCLEOTIDE SEQUENCE</scope>
</reference>
<protein>
    <submittedName>
        <fullName evidence="3">Retrovirus-related Pol polyprotein from transposon TNT 1-94</fullName>
    </submittedName>
</protein>
<evidence type="ECO:0000259" key="2">
    <source>
        <dbReference type="Pfam" id="PF07727"/>
    </source>
</evidence>
<dbReference type="Pfam" id="PF14223">
    <property type="entry name" value="Retrotran_gag_2"/>
    <property type="match status" value="1"/>
</dbReference>
<dbReference type="InterPro" id="IPR013103">
    <property type="entry name" value="RVT_2"/>
</dbReference>
<organism evidence="3">
    <name type="scientific">Tanacetum cinerariifolium</name>
    <name type="common">Dalmatian daisy</name>
    <name type="synonym">Chrysanthemum cinerariifolium</name>
    <dbReference type="NCBI Taxonomy" id="118510"/>
    <lineage>
        <taxon>Eukaryota</taxon>
        <taxon>Viridiplantae</taxon>
        <taxon>Streptophyta</taxon>
        <taxon>Embryophyta</taxon>
        <taxon>Tracheophyta</taxon>
        <taxon>Spermatophyta</taxon>
        <taxon>Magnoliopsida</taxon>
        <taxon>eudicotyledons</taxon>
        <taxon>Gunneridae</taxon>
        <taxon>Pentapetalae</taxon>
        <taxon>asterids</taxon>
        <taxon>campanulids</taxon>
        <taxon>Asterales</taxon>
        <taxon>Asteraceae</taxon>
        <taxon>Asteroideae</taxon>
        <taxon>Anthemideae</taxon>
        <taxon>Anthemidinae</taxon>
        <taxon>Tanacetum</taxon>
    </lineage>
</organism>
<evidence type="ECO:0000313" key="3">
    <source>
        <dbReference type="EMBL" id="GEU30568.1"/>
    </source>
</evidence>
<comment type="caution">
    <text evidence="3">The sequence shown here is derived from an EMBL/GenBank/DDBJ whole genome shotgun (WGS) entry which is preliminary data.</text>
</comment>
<sequence length="1917" mass="219101">MFHKKYVDFAELIWEDFSYQIDNAQLKKTRREIMPYPRFTKVIINHFLSIHKYVPKELPYGLHTIKDDGVLSRVKFVRIGEDVQEYGKAIPDTMLINAIKQSEAYKAFIDYSTGLVPPKITRGKRFKRRVHDTHARLVTKKATSGKESDGELAHRVTGRRRPRGVTISDTSTVLKKTPTYKPQKLKGIQVMITKEKFAADTKKATKGFEEESDKFYENVDDIPWVSTSDEEEKCDDDDRSINIEETNDERTYSDNGDQAMTDMEKNKEKPKVSRSSSSHSLSLNYGNQFLNLSSDAFLVGTIKETTDAEINFLLDVQIQQEIPSVLLALLLDVLVSVIPPLTTTPLTIPLTNTPIPTPPIITTATTTTPTVDHYTTVLASVRSQVPSVVNEHQSHKALYDALLESIFMDENNMDRLIVDPASLSKRRHEDKDEDHSAGSDQGKKKRKEGDKSESLKKSSTSKESSNCKNPPKISKTGKYVHAEEAVEEATHEVAIDVEEPTQENAENNVQHKLFNHKGSDIVDLVVALRMFTRRIIIQKCVEHVELGVKSYLKKLNFTKPQEDFPKISTKEPYTPSFNPPGVIYEDSSNRKRLMRADELYKFSDRTPTLVRHKLHYRVINFKMGYNKGMPRRKWSSIDHRRLKIILEMIDELLWERRVIRNLERFVGARELEMDYSLLGDQQAILDVHRFVVTLDYDSQMTDKYFAEYTRIKVKQFREILLQHMSNGKKFIAERTRQKRLYDRRVNKRQMLKQESKVDFKKELDVSLVVTESSGTKFGNHDTSSRSGNDVDVDDANIKPICDEDQWLRWIPIGNLFDSCTSKVDSEPPHGSNELVDMPLCKNVINMKWLWKKKRDEENIVIHNKASLVAKGYSPAEGIDFQELFAPVARLEAIRIFIAYASHKSIPIYQMDVKTTFLNDPLKEEVYVNQLDGFVDPHHPNKVYRLKKALYRLKQAPKECKMTTLAEHIIVADAENRPPMLVKSMYDSWASRIRLFIKGKKNGRMMFDSINNGRLFYPTVIGKDRQTRHMRYSDLTEAQQLQDDSDVQATNIIPHDSGLAVPTFQQGNDLIECINKAMAFLSAVASRFPPSNNQLRTSSNPKIRQPFKMEESQLNKGRAHGKIVKSAKEAKKFYVVQREVDTKDLDAYDSDCDDISLAKAQLMANLLSCDPNVLSKVPYSDTYLNDMIDHDVQDILYSKQTHIVDSPNNEITSDSNVIPYFNICLNHNMQLIIGSGIPRSDNGSQERHRVIDGINGIITFLEQLDQSLVGRIRVTDMMKLVIEIKCFGMSADEFDKETGLSNGMLPKQADLSCVHALNKPHLHEVHIVPTGSENCPPMLNKENYVPWSSRLLRYAKSRPKGKLIHNFIINGLYVRRMIPELRDPNHEVLIDETFYVKTDDELTEKELKQIEADDQAIQTILLGLPEDIYAAIDSCETAQEIWLRVQQMMKGSNIGIQEKKAKLFNEWERFIFTNGESIESYYHRFLKLMNDLKRNKHFQEKIASNLKFLNNLQPKWSRHVTIVHQTKDLHTADYTQLYDFLKYNQKEVNDLRAERLAKIQDLLALMATSNNPYTFSVLHQDQPLFNQNYMQQPMPNLEDITDPTTAMNMALALMAKAFKLNYSTTTNNNQRISSNPRNRQISQPGMNMGQDTQMQMVRGNDGNKFRQYVGKNVGNLNGYNAVQNVENQVVQNAVQNPRVQNVRNQNGLIVVPGNANHNPNGNGNLVAVRAEGNATGHNGNQEEAGIQLQAKEFYLMAAVVDLDEIEEVNENCILMANLQQASTSGTQKNKAPVYDSDGSAETYTRRRAVSTGSGGVSTASRMISTAEESVSTAGASMPVSTAGMVDKGKGIMEESKLDVNKTKRQQKQEILGLETTVRLQEQFDEKRDKEWLEFMNQLKLLQRKNRKILEQKLKLMKS</sequence>
<name>A0A6L2J0N8_TANCI</name>
<dbReference type="Pfam" id="PF07727">
    <property type="entry name" value="RVT_2"/>
    <property type="match status" value="1"/>
</dbReference>
<feature type="compositionally biased region" description="Basic and acidic residues" evidence="1">
    <location>
        <begin position="262"/>
        <end position="271"/>
    </location>
</feature>
<feature type="compositionally biased region" description="Basic and acidic residues" evidence="1">
    <location>
        <begin position="447"/>
        <end position="456"/>
    </location>
</feature>
<accession>A0A6L2J0N8</accession>
<feature type="region of interest" description="Disordered" evidence="1">
    <location>
        <begin position="1625"/>
        <end position="1646"/>
    </location>
</feature>
<proteinExistence type="predicted"/>
<feature type="compositionally biased region" description="Basic and acidic residues" evidence="1">
    <location>
        <begin position="427"/>
        <end position="437"/>
    </location>
</feature>
<feature type="domain" description="Reverse transcriptase Ty1/copia-type" evidence="2">
    <location>
        <begin position="833"/>
        <end position="966"/>
    </location>
</feature>
<feature type="region of interest" description="Disordered" evidence="1">
    <location>
        <begin position="247"/>
        <end position="280"/>
    </location>
</feature>